<reference evidence="11 12" key="1">
    <citation type="submission" date="2020-04" db="EMBL/GenBank/DDBJ databases">
        <authorList>
            <person name="Alioto T."/>
            <person name="Alioto T."/>
            <person name="Gomez Garrido J."/>
        </authorList>
    </citation>
    <scope>NUCLEOTIDE SEQUENCE [LARGE SCALE GENOMIC DNA]</scope>
</reference>
<keyword evidence="4 9" id="KW-0689">Ribosomal protein</keyword>
<dbReference type="AlphaFoldDB" id="A0A8S1CNK6"/>
<evidence type="ECO:0000256" key="4">
    <source>
        <dbReference type="ARBA" id="ARBA00022980"/>
    </source>
</evidence>
<evidence type="ECO:0000313" key="11">
    <source>
        <dbReference type="EMBL" id="CAB3366973.1"/>
    </source>
</evidence>
<dbReference type="GO" id="GO:0003735">
    <property type="term" value="F:structural constituent of ribosome"/>
    <property type="evidence" value="ECO:0007669"/>
    <property type="project" value="InterPro"/>
</dbReference>
<accession>A0A8S1CNK6</accession>
<keyword evidence="12" id="KW-1185">Reference proteome</keyword>
<gene>
    <name evidence="11" type="ORF">CLODIP_2_CD13413</name>
</gene>
<dbReference type="Pfam" id="PF00312">
    <property type="entry name" value="Ribosomal_S15"/>
    <property type="match status" value="1"/>
</dbReference>
<comment type="caution">
    <text evidence="11">The sequence shown here is derived from an EMBL/GenBank/DDBJ whole genome shotgun (WGS) entry which is preliminary data.</text>
</comment>
<organism evidence="11 12">
    <name type="scientific">Cloeon dipterum</name>
    <dbReference type="NCBI Taxonomy" id="197152"/>
    <lineage>
        <taxon>Eukaryota</taxon>
        <taxon>Metazoa</taxon>
        <taxon>Ecdysozoa</taxon>
        <taxon>Arthropoda</taxon>
        <taxon>Hexapoda</taxon>
        <taxon>Insecta</taxon>
        <taxon>Pterygota</taxon>
        <taxon>Palaeoptera</taxon>
        <taxon>Ephemeroptera</taxon>
        <taxon>Pisciforma</taxon>
        <taxon>Baetidae</taxon>
        <taxon>Cloeon</taxon>
    </lineage>
</organism>
<comment type="subcellular location">
    <subcellularLocation>
        <location evidence="1">Mitochondrion</location>
    </subcellularLocation>
</comment>
<dbReference type="PANTHER" id="PTHR46685">
    <property type="entry name" value="28S RIBOSOMAL PROTEIN S15, MITOCHONDRIAL"/>
    <property type="match status" value="1"/>
</dbReference>
<evidence type="ECO:0000256" key="6">
    <source>
        <dbReference type="ARBA" id="ARBA00023274"/>
    </source>
</evidence>
<dbReference type="Proteomes" id="UP000494165">
    <property type="component" value="Unassembled WGS sequence"/>
</dbReference>
<dbReference type="GO" id="GO:0005763">
    <property type="term" value="C:mitochondrial small ribosomal subunit"/>
    <property type="evidence" value="ECO:0007669"/>
    <property type="project" value="TreeGrafter"/>
</dbReference>
<dbReference type="SMART" id="SM01387">
    <property type="entry name" value="Ribosomal_S15"/>
    <property type="match status" value="1"/>
</dbReference>
<dbReference type="InterPro" id="IPR000589">
    <property type="entry name" value="Ribosomal_uS15"/>
</dbReference>
<evidence type="ECO:0000313" key="12">
    <source>
        <dbReference type="Proteomes" id="UP000494165"/>
    </source>
</evidence>
<evidence type="ECO:0000256" key="8">
    <source>
        <dbReference type="ARBA" id="ARBA00035528"/>
    </source>
</evidence>
<dbReference type="SUPFAM" id="SSF47060">
    <property type="entry name" value="S15/NS1 RNA-binding domain"/>
    <property type="match status" value="1"/>
</dbReference>
<name>A0A8S1CNK6_9INSE</name>
<dbReference type="EMBL" id="CADEPI010000027">
    <property type="protein sequence ID" value="CAB3366973.1"/>
    <property type="molecule type" value="Genomic_DNA"/>
</dbReference>
<evidence type="ECO:0000256" key="3">
    <source>
        <dbReference type="ARBA" id="ARBA00022946"/>
    </source>
</evidence>
<protein>
    <recommendedName>
        <fullName evidence="7">Small ribosomal subunit protein uS15m</fullName>
    </recommendedName>
    <alternativeName>
        <fullName evidence="8">28S ribosomal protein S15, mitochondrial</fullName>
    </alternativeName>
</protein>
<sequence>MMSVSLINLFKRVNFRETVSAPRRLTNLFELSQSSRGLKTVHLEWKRPEKLGSIHPKNSGDLEPLPELDKSEIFQEFKEAGIDIEKMSEEQRKLYTLGFLPGIYAHRTQLQNALSKVQRHRFDTDSIEAKIARSTVNIRRLQKMQVEDQRNKKQKVFLKELIDKRRSMLNKLREADYKRFEWLIEQLNIEYRPQPENTARITRKNSLRILTEEYCDKVKNDRLEALKKKMQVEKEKFEIEKKQILEWIEKEEAACEKLKQLISE</sequence>
<feature type="coiled-coil region" evidence="10">
    <location>
        <begin position="215"/>
        <end position="243"/>
    </location>
</feature>
<comment type="similarity">
    <text evidence="2 9">Belongs to the universal ribosomal protein uS15 family.</text>
</comment>
<keyword evidence="10" id="KW-0175">Coiled coil</keyword>
<dbReference type="GO" id="GO:0003723">
    <property type="term" value="F:RNA binding"/>
    <property type="evidence" value="ECO:0007669"/>
    <property type="project" value="TreeGrafter"/>
</dbReference>
<evidence type="ECO:0000256" key="2">
    <source>
        <dbReference type="ARBA" id="ARBA00008434"/>
    </source>
</evidence>
<evidence type="ECO:0000256" key="5">
    <source>
        <dbReference type="ARBA" id="ARBA00023128"/>
    </source>
</evidence>
<evidence type="ECO:0000256" key="9">
    <source>
        <dbReference type="RuleBase" id="RU003919"/>
    </source>
</evidence>
<keyword evidence="3" id="KW-0809">Transit peptide</keyword>
<evidence type="ECO:0000256" key="1">
    <source>
        <dbReference type="ARBA" id="ARBA00004173"/>
    </source>
</evidence>
<evidence type="ECO:0000256" key="7">
    <source>
        <dbReference type="ARBA" id="ARBA00035249"/>
    </source>
</evidence>
<dbReference type="InterPro" id="IPR052137">
    <property type="entry name" value="uS15_ribosomal"/>
</dbReference>
<evidence type="ECO:0000256" key="10">
    <source>
        <dbReference type="SAM" id="Coils"/>
    </source>
</evidence>
<keyword evidence="5" id="KW-0496">Mitochondrion</keyword>
<dbReference type="OrthoDB" id="441444at2759"/>
<dbReference type="Gene3D" id="1.10.287.10">
    <property type="entry name" value="S15/NS1, RNA-binding"/>
    <property type="match status" value="1"/>
</dbReference>
<proteinExistence type="inferred from homology"/>
<dbReference type="InterPro" id="IPR009068">
    <property type="entry name" value="uS15_NS1_RNA-bd_sf"/>
</dbReference>
<keyword evidence="6 9" id="KW-0687">Ribonucleoprotein</keyword>
<dbReference type="GO" id="GO:0032543">
    <property type="term" value="P:mitochondrial translation"/>
    <property type="evidence" value="ECO:0007669"/>
    <property type="project" value="TreeGrafter"/>
</dbReference>
<dbReference type="PANTHER" id="PTHR46685:SF1">
    <property type="entry name" value="SMALL RIBOSOMAL SUBUNIT PROTEIN US15M"/>
    <property type="match status" value="1"/>
</dbReference>